<dbReference type="PROSITE" id="PS01055">
    <property type="entry name" value="DNA_LIGASE_N1"/>
    <property type="match status" value="1"/>
</dbReference>
<feature type="binding site" evidence="12">
    <location>
        <position position="464"/>
    </location>
    <ligand>
        <name>Zn(2+)</name>
        <dbReference type="ChEBI" id="CHEBI:29105"/>
    </ligand>
</feature>
<keyword evidence="4 12" id="KW-0479">Metal-binding</keyword>
<comment type="caution">
    <text evidence="16">The sequence shown here is derived from an EMBL/GenBank/DDBJ whole genome shotgun (WGS) entry which is preliminary data.</text>
</comment>
<feature type="binding site" evidence="12">
    <location>
        <position position="165"/>
    </location>
    <ligand>
        <name>NAD(+)</name>
        <dbReference type="ChEBI" id="CHEBI:57540"/>
    </ligand>
</feature>
<dbReference type="HAMAP" id="MF_01588">
    <property type="entry name" value="DNA_ligase_A"/>
    <property type="match status" value="1"/>
</dbReference>
<dbReference type="SUPFAM" id="SSF47781">
    <property type="entry name" value="RuvA domain 2-like"/>
    <property type="match status" value="1"/>
</dbReference>
<feature type="binding site" evidence="12">
    <location>
        <begin position="95"/>
        <end position="96"/>
    </location>
    <ligand>
        <name>NAD(+)</name>
        <dbReference type="ChEBI" id="CHEBI:57540"/>
    </ligand>
</feature>
<keyword evidence="7 12" id="KW-0460">Magnesium</keyword>
<keyword evidence="3 12" id="KW-0235">DNA replication</keyword>
<dbReference type="Gene3D" id="1.10.287.610">
    <property type="entry name" value="Helix hairpin bin"/>
    <property type="match status" value="1"/>
</dbReference>
<dbReference type="Gene3D" id="1.10.150.20">
    <property type="entry name" value="5' to 3' exonuclease, C-terminal subdomain"/>
    <property type="match status" value="2"/>
</dbReference>
<dbReference type="RefSeq" id="WP_269357254.1">
    <property type="nucleotide sequence ID" value="NZ_JAPWHE010000002.1"/>
</dbReference>
<dbReference type="InterPro" id="IPR010994">
    <property type="entry name" value="RuvA_2-like"/>
</dbReference>
<dbReference type="EC" id="6.5.1.2" evidence="12 13"/>
<dbReference type="NCBIfam" id="NF005932">
    <property type="entry name" value="PRK07956.1"/>
    <property type="match status" value="1"/>
</dbReference>
<dbReference type="Gene3D" id="3.40.50.10190">
    <property type="entry name" value="BRCT domain"/>
    <property type="match status" value="1"/>
</dbReference>
<dbReference type="SMART" id="SM00532">
    <property type="entry name" value="LIGANc"/>
    <property type="match status" value="1"/>
</dbReference>
<dbReference type="EMBL" id="JAPWHE010000002">
    <property type="protein sequence ID" value="MCZ4329305.1"/>
    <property type="molecule type" value="Genomic_DNA"/>
</dbReference>
<evidence type="ECO:0000256" key="8">
    <source>
        <dbReference type="ARBA" id="ARBA00023027"/>
    </source>
</evidence>
<evidence type="ECO:0000256" key="3">
    <source>
        <dbReference type="ARBA" id="ARBA00022705"/>
    </source>
</evidence>
<dbReference type="Pfam" id="PF03120">
    <property type="entry name" value="OB_DNA_ligase"/>
    <property type="match status" value="1"/>
</dbReference>
<dbReference type="Gene3D" id="2.40.50.140">
    <property type="entry name" value="Nucleic acid-binding proteins"/>
    <property type="match status" value="1"/>
</dbReference>
<dbReference type="PROSITE" id="PS50172">
    <property type="entry name" value="BRCT"/>
    <property type="match status" value="1"/>
</dbReference>
<accession>A0ABT4M1X5</accession>
<dbReference type="Pfam" id="PF12826">
    <property type="entry name" value="HHH_2"/>
    <property type="match status" value="1"/>
</dbReference>
<dbReference type="NCBIfam" id="TIGR00575">
    <property type="entry name" value="dnlj"/>
    <property type="match status" value="1"/>
</dbReference>
<evidence type="ECO:0000259" key="15">
    <source>
        <dbReference type="PROSITE" id="PS50172"/>
    </source>
</evidence>
<gene>
    <name evidence="12 16" type="primary">ligA</name>
    <name evidence="16" type="ORF">O4H32_04960</name>
</gene>
<proteinExistence type="inferred from homology"/>
<dbReference type="Gene3D" id="3.30.470.30">
    <property type="entry name" value="DNA ligase/mRNA capping enzyme"/>
    <property type="match status" value="1"/>
</dbReference>
<feature type="binding site" evidence="12">
    <location>
        <position position="470"/>
    </location>
    <ligand>
        <name>Zn(2+)</name>
        <dbReference type="ChEBI" id="CHEBI:29105"/>
    </ligand>
</feature>
<dbReference type="InterPro" id="IPR003583">
    <property type="entry name" value="Hlx-hairpin-Hlx_DNA-bd_motif"/>
</dbReference>
<dbReference type="Pfam" id="PF00533">
    <property type="entry name" value="BRCT"/>
    <property type="match status" value="1"/>
</dbReference>
<comment type="cofactor">
    <cofactor evidence="12">
        <name>Mg(2+)</name>
        <dbReference type="ChEBI" id="CHEBI:18420"/>
    </cofactor>
    <cofactor evidence="12">
        <name>Mn(2+)</name>
        <dbReference type="ChEBI" id="CHEBI:29035"/>
    </cofactor>
</comment>
<dbReference type="Pfam" id="PF01653">
    <property type="entry name" value="DNA_ligase_aden"/>
    <property type="match status" value="1"/>
</dbReference>
<feature type="domain" description="BRCT" evidence="15">
    <location>
        <begin position="655"/>
        <end position="733"/>
    </location>
</feature>
<evidence type="ECO:0000256" key="6">
    <source>
        <dbReference type="ARBA" id="ARBA00022833"/>
    </source>
</evidence>
<dbReference type="SUPFAM" id="SSF52113">
    <property type="entry name" value="BRCT domain"/>
    <property type="match status" value="1"/>
</dbReference>
<dbReference type="InterPro" id="IPR041663">
    <property type="entry name" value="DisA/LigA_HHH"/>
</dbReference>
<keyword evidence="10 12" id="KW-0464">Manganese</keyword>
<organism evidence="16 17">
    <name type="scientific">Castellaniella denitrificans</name>
    <dbReference type="NCBI Taxonomy" id="56119"/>
    <lineage>
        <taxon>Bacteria</taxon>
        <taxon>Pseudomonadati</taxon>
        <taxon>Pseudomonadota</taxon>
        <taxon>Betaproteobacteria</taxon>
        <taxon>Burkholderiales</taxon>
        <taxon>Alcaligenaceae</taxon>
        <taxon>Castellaniella</taxon>
    </lineage>
</organism>
<feature type="active site" description="N6-AMP-lysine intermediate" evidence="12">
    <location>
        <position position="167"/>
    </location>
</feature>
<feature type="region of interest" description="Disordered" evidence="14">
    <location>
        <begin position="132"/>
        <end position="158"/>
    </location>
</feature>
<dbReference type="InterPro" id="IPR004149">
    <property type="entry name" value="Znf_DNAligase_C4"/>
</dbReference>
<dbReference type="CDD" id="cd00114">
    <property type="entry name" value="LIGANc"/>
    <property type="match status" value="1"/>
</dbReference>
<evidence type="ECO:0000256" key="4">
    <source>
        <dbReference type="ARBA" id="ARBA00022723"/>
    </source>
</evidence>
<feature type="binding site" evidence="12">
    <location>
        <position position="188"/>
    </location>
    <ligand>
        <name>NAD(+)</name>
        <dbReference type="ChEBI" id="CHEBI:57540"/>
    </ligand>
</feature>
<comment type="caution">
    <text evidence="12">Lacks conserved residue(s) required for the propagation of feature annotation.</text>
</comment>
<dbReference type="GO" id="GO:0003911">
    <property type="term" value="F:DNA ligase (NAD+) activity"/>
    <property type="evidence" value="ECO:0007669"/>
    <property type="project" value="UniProtKB-EC"/>
</dbReference>
<protein>
    <recommendedName>
        <fullName evidence="12 13">DNA ligase</fullName>
        <ecNumber evidence="12 13">6.5.1.2</ecNumber>
    </recommendedName>
    <alternativeName>
        <fullName evidence="12">Polydeoxyribonucleotide synthase [NAD(+)]</fullName>
    </alternativeName>
</protein>
<feature type="region of interest" description="Disordered" evidence="14">
    <location>
        <begin position="1"/>
        <end position="24"/>
    </location>
</feature>
<evidence type="ECO:0000256" key="13">
    <source>
        <dbReference type="RuleBase" id="RU000618"/>
    </source>
</evidence>
<dbReference type="InterPro" id="IPR033136">
    <property type="entry name" value="DNA_ligase_CS"/>
</dbReference>
<keyword evidence="5 12" id="KW-0227">DNA damage</keyword>
<evidence type="ECO:0000256" key="12">
    <source>
        <dbReference type="HAMAP-Rule" id="MF_01588"/>
    </source>
</evidence>
<reference evidence="16" key="1">
    <citation type="submission" date="2022-12" db="EMBL/GenBank/DDBJ databases">
        <title>Bacterial isolates from different developmental stages of Nematostella vectensis.</title>
        <authorList>
            <person name="Fraune S."/>
        </authorList>
    </citation>
    <scope>NUCLEOTIDE SEQUENCE</scope>
    <source>
        <strain evidence="16">G21619-S1</strain>
    </source>
</reference>
<dbReference type="SUPFAM" id="SSF50249">
    <property type="entry name" value="Nucleic acid-binding proteins"/>
    <property type="match status" value="1"/>
</dbReference>
<keyword evidence="2 12" id="KW-0436">Ligase</keyword>
<name>A0ABT4M1X5_9BURK</name>
<comment type="similarity">
    <text evidence="12">Belongs to the NAD-dependent DNA ligase family. LigA subfamily.</text>
</comment>
<feature type="binding site" evidence="12">
    <location>
        <begin position="46"/>
        <end position="50"/>
    </location>
    <ligand>
        <name>NAD(+)</name>
        <dbReference type="ChEBI" id="CHEBI:57540"/>
    </ligand>
</feature>
<keyword evidence="9 12" id="KW-0234">DNA repair</keyword>
<dbReference type="Gene3D" id="6.20.10.30">
    <property type="match status" value="1"/>
</dbReference>
<dbReference type="InterPro" id="IPR001679">
    <property type="entry name" value="DNA_ligase"/>
</dbReference>
<dbReference type="PANTHER" id="PTHR23389:SF9">
    <property type="entry name" value="DNA LIGASE"/>
    <property type="match status" value="1"/>
</dbReference>
<dbReference type="InterPro" id="IPR036420">
    <property type="entry name" value="BRCT_dom_sf"/>
</dbReference>
<evidence type="ECO:0000313" key="16">
    <source>
        <dbReference type="EMBL" id="MCZ4329305.1"/>
    </source>
</evidence>
<dbReference type="InterPro" id="IPR001357">
    <property type="entry name" value="BRCT_dom"/>
</dbReference>
<dbReference type="InterPro" id="IPR012340">
    <property type="entry name" value="NA-bd_OB-fold"/>
</dbReference>
<feature type="binding site" evidence="12">
    <location>
        <position position="491"/>
    </location>
    <ligand>
        <name>Zn(2+)</name>
        <dbReference type="ChEBI" id="CHEBI:29105"/>
    </ligand>
</feature>
<evidence type="ECO:0000256" key="5">
    <source>
        <dbReference type="ARBA" id="ARBA00022763"/>
    </source>
</evidence>
<keyword evidence="17" id="KW-1185">Reference proteome</keyword>
<comment type="function">
    <text evidence="1 12">DNA ligase that catalyzes the formation of phosphodiester linkages between 5'-phosphoryl and 3'-hydroxyl groups in double-stranded DNA using NAD as a coenzyme and as the energy source for the reaction. It is essential for DNA replication and repair of damaged DNA.</text>
</comment>
<feature type="binding site" evidence="12">
    <location>
        <position position="346"/>
    </location>
    <ligand>
        <name>NAD(+)</name>
        <dbReference type="ChEBI" id="CHEBI:57540"/>
    </ligand>
</feature>
<keyword evidence="8 12" id="KW-0520">NAD</keyword>
<dbReference type="InterPro" id="IPR013840">
    <property type="entry name" value="DNAligase_N"/>
</dbReference>
<feature type="binding site" evidence="12">
    <location>
        <position position="370"/>
    </location>
    <ligand>
        <name>NAD(+)</name>
        <dbReference type="ChEBI" id="CHEBI:57540"/>
    </ligand>
</feature>
<dbReference type="PIRSF" id="PIRSF001604">
    <property type="entry name" value="LigA"/>
    <property type="match status" value="1"/>
</dbReference>
<sequence>MTSRPEAGAAGQDRETADRRRLESLRADIEAHNRRYYVEDAPSVSDAEYDRLMAELQAIEHDHPDWVTPDSPTQRVGATPLDHFATVRHAVRMLSLSNAFEAEDVVAFDERVAAILIDAGLLGEAGRGAVPADGAAPDGSGPLAAADEAAPHRGPPNPGVAYAAEYKFDGLAVSLRYEKGRLVQAATRGDGAQGEDITANIRTLRSVPLRLRGDAPAVLEVRGEVLMTRADFARLNEAQTARGDKPFVNPRNAAAGSLRQLDPRVTATRPLRFYAYGWGQILDAAGAELRPRATHSGMLEWLAGFGFAVSPGRMLCHGASALLRFYETVGASRANLPYEIDGVVYKVDDLRAQDVLGFVARAPRFAIAHKFPAQEETTRLLGIDVQVGRTGALTPVARLQPVFVGGVTVTNATLHNEDEIHRKDVRIGDTVVVRRAGDVIPEVVGPVLALRPAGAPVFDLLAACPVCPECGSAVERPEGEAVTRCTGGLFCPAQRKQTLWHAASRKALDIDGLGDKLIEQLVDNGKVRTLADLYALADPSGGGELELSTYPRMGAKSARNLVEAINQRRHPPLSRLLYALGIRHVGETTARDVARHFGSIDAIMHASEDALLQVPDVGPVVAASIRRFFAEAHNREVIDALRAVGVEPRADEAPAGEKPLAGKTLVLTGTLPSLSRDEATRLILAAGGKVSGSVSRKTAWVVAGDEAGSKLAKAAELGVAVIDEAGLKALLGA</sequence>
<evidence type="ECO:0000256" key="1">
    <source>
        <dbReference type="ARBA" id="ARBA00004067"/>
    </source>
</evidence>
<evidence type="ECO:0000313" key="17">
    <source>
        <dbReference type="Proteomes" id="UP001068379"/>
    </source>
</evidence>
<dbReference type="PROSITE" id="PS01056">
    <property type="entry name" value="DNA_LIGASE_N2"/>
    <property type="match status" value="1"/>
</dbReference>
<dbReference type="Pfam" id="PF14520">
    <property type="entry name" value="HHH_5"/>
    <property type="match status" value="1"/>
</dbReference>
<evidence type="ECO:0000256" key="11">
    <source>
        <dbReference type="ARBA" id="ARBA00034005"/>
    </source>
</evidence>
<dbReference type="Proteomes" id="UP001068379">
    <property type="component" value="Unassembled WGS sequence"/>
</dbReference>
<feature type="binding site" evidence="12">
    <location>
        <position position="224"/>
    </location>
    <ligand>
        <name>NAD(+)</name>
        <dbReference type="ChEBI" id="CHEBI:57540"/>
    </ligand>
</feature>
<evidence type="ECO:0000256" key="9">
    <source>
        <dbReference type="ARBA" id="ARBA00023204"/>
    </source>
</evidence>
<dbReference type="PANTHER" id="PTHR23389">
    <property type="entry name" value="CHROMOSOME TRANSMISSION FIDELITY FACTOR 18"/>
    <property type="match status" value="1"/>
</dbReference>
<feature type="compositionally biased region" description="Basic and acidic residues" evidence="14">
    <location>
        <begin position="12"/>
        <end position="24"/>
    </location>
</feature>
<evidence type="ECO:0000256" key="7">
    <source>
        <dbReference type="ARBA" id="ARBA00022842"/>
    </source>
</evidence>
<evidence type="ECO:0000256" key="10">
    <source>
        <dbReference type="ARBA" id="ARBA00023211"/>
    </source>
</evidence>
<dbReference type="InterPro" id="IPR013839">
    <property type="entry name" value="DNAligase_adenylation"/>
</dbReference>
<evidence type="ECO:0000256" key="2">
    <source>
        <dbReference type="ARBA" id="ARBA00022598"/>
    </source>
</evidence>
<feature type="compositionally biased region" description="Low complexity" evidence="14">
    <location>
        <begin position="132"/>
        <end position="147"/>
    </location>
</feature>
<dbReference type="InterPro" id="IPR018239">
    <property type="entry name" value="DNA_ligase_AS"/>
</dbReference>
<comment type="catalytic activity">
    <reaction evidence="11 12 13">
        <text>NAD(+) + (deoxyribonucleotide)n-3'-hydroxyl + 5'-phospho-(deoxyribonucleotide)m = (deoxyribonucleotide)n+m + AMP + beta-nicotinamide D-nucleotide.</text>
        <dbReference type="EC" id="6.5.1.2"/>
    </reaction>
</comment>
<evidence type="ECO:0000256" key="14">
    <source>
        <dbReference type="SAM" id="MobiDB-lite"/>
    </source>
</evidence>
<dbReference type="SMART" id="SM00292">
    <property type="entry name" value="BRCT"/>
    <property type="match status" value="1"/>
</dbReference>
<dbReference type="SMART" id="SM00278">
    <property type="entry name" value="HhH1"/>
    <property type="match status" value="4"/>
</dbReference>
<dbReference type="Pfam" id="PF03119">
    <property type="entry name" value="DNA_ligase_ZBD"/>
    <property type="match status" value="1"/>
</dbReference>
<dbReference type="SUPFAM" id="SSF56091">
    <property type="entry name" value="DNA ligase/mRNA capping enzyme, catalytic domain"/>
    <property type="match status" value="1"/>
</dbReference>
<dbReference type="InterPro" id="IPR004150">
    <property type="entry name" value="NAD_DNA_ligase_OB"/>
</dbReference>
<keyword evidence="6 12" id="KW-0862">Zinc</keyword>